<sequence length="38" mass="4679">MHFYHMFYLLSLLKIIISLIKEIEVFLRSTYKNKFNAI</sequence>
<proteinExistence type="predicted"/>
<gene>
    <name evidence="1" type="ORF">B4110_2067</name>
</gene>
<accession>A0A150MF71</accession>
<protein>
    <submittedName>
        <fullName evidence="1">Uncharacterized protein</fullName>
    </submittedName>
</protein>
<evidence type="ECO:0000313" key="1">
    <source>
        <dbReference type="EMBL" id="KYD23197.1"/>
    </source>
</evidence>
<evidence type="ECO:0000313" key="2">
    <source>
        <dbReference type="Proteomes" id="UP000075324"/>
    </source>
</evidence>
<dbReference type="AlphaFoldDB" id="A0A150MF71"/>
<dbReference type="EMBL" id="LQYW01000168">
    <property type="protein sequence ID" value="KYD23197.1"/>
    <property type="molecule type" value="Genomic_DNA"/>
</dbReference>
<organism evidence="1 2">
    <name type="scientific">Parageobacillus toebii</name>
    <dbReference type="NCBI Taxonomy" id="153151"/>
    <lineage>
        <taxon>Bacteria</taxon>
        <taxon>Bacillati</taxon>
        <taxon>Bacillota</taxon>
        <taxon>Bacilli</taxon>
        <taxon>Bacillales</taxon>
        <taxon>Anoxybacillaceae</taxon>
        <taxon>Parageobacillus</taxon>
    </lineage>
</organism>
<dbReference type="PATRIC" id="fig|153151.4.peg.1899"/>
<name>A0A150MF71_9BACL</name>
<dbReference type="Proteomes" id="UP000075324">
    <property type="component" value="Unassembled WGS sequence"/>
</dbReference>
<comment type="caution">
    <text evidence="1">The sequence shown here is derived from an EMBL/GenBank/DDBJ whole genome shotgun (WGS) entry which is preliminary data.</text>
</comment>
<reference evidence="1 2" key="1">
    <citation type="submission" date="2016-01" db="EMBL/GenBank/DDBJ databases">
        <title>Draft Genome Sequences of Seven Thermophilic Sporeformers Isolated from Foods.</title>
        <authorList>
            <person name="Berendsen E.M."/>
            <person name="Wells-Bennik M.H."/>
            <person name="Krawcyk A.O."/>
            <person name="De Jong A."/>
            <person name="Holsappel S."/>
            <person name="Eijlander R.T."/>
            <person name="Kuipers O.P."/>
        </authorList>
    </citation>
    <scope>NUCLEOTIDE SEQUENCE [LARGE SCALE GENOMIC DNA]</scope>
    <source>
        <strain evidence="1 2">B4110</strain>
    </source>
</reference>